<dbReference type="RefSeq" id="WP_197113260.1">
    <property type="nucleotide sequence ID" value="NZ_JACBXQ010000001.1"/>
</dbReference>
<keyword evidence="4 5" id="KW-0413">Isomerase</keyword>
<comment type="caution">
    <text evidence="8">The sequence shown here is derived from an EMBL/GenBank/DDBJ whole genome shotgun (WGS) entry which is preliminary data.</text>
</comment>
<accession>A0ABS0LMT7</accession>
<evidence type="ECO:0000256" key="2">
    <source>
        <dbReference type="ARBA" id="ARBA00005642"/>
    </source>
</evidence>
<dbReference type="CDD" id="cd02573">
    <property type="entry name" value="PseudoU_synth_EcTruB"/>
    <property type="match status" value="1"/>
</dbReference>
<organism evidence="8 9">
    <name type="scientific">Facklamia lactis</name>
    <dbReference type="NCBI Taxonomy" id="2749967"/>
    <lineage>
        <taxon>Bacteria</taxon>
        <taxon>Bacillati</taxon>
        <taxon>Bacillota</taxon>
        <taxon>Bacilli</taxon>
        <taxon>Lactobacillales</taxon>
        <taxon>Aerococcaceae</taxon>
        <taxon>Facklamia</taxon>
    </lineage>
</organism>
<dbReference type="NCBIfam" id="TIGR00431">
    <property type="entry name" value="TruB"/>
    <property type="match status" value="1"/>
</dbReference>
<comment type="function">
    <text evidence="5">Responsible for synthesis of pseudouridine from uracil-55 in the psi GC loop of transfer RNAs.</text>
</comment>
<dbReference type="EMBL" id="JACBXQ010000001">
    <property type="protein sequence ID" value="MBG9985302.1"/>
    <property type="molecule type" value="Genomic_DNA"/>
</dbReference>
<comment type="similarity">
    <text evidence="2 5">Belongs to the pseudouridine synthase TruB family. Type 1 subfamily.</text>
</comment>
<dbReference type="InterPro" id="IPR014780">
    <property type="entry name" value="tRNA_psdUridine_synth_TruB"/>
</dbReference>
<dbReference type="InterPro" id="IPR032819">
    <property type="entry name" value="TruB_C"/>
</dbReference>
<evidence type="ECO:0000256" key="4">
    <source>
        <dbReference type="ARBA" id="ARBA00023235"/>
    </source>
</evidence>
<dbReference type="InterPro" id="IPR020103">
    <property type="entry name" value="PsdUridine_synth_cat_dom_sf"/>
</dbReference>
<feature type="active site" description="Nucleophile" evidence="5">
    <location>
        <position position="39"/>
    </location>
</feature>
<feature type="domain" description="tRNA pseudouridylate synthase B C-terminal" evidence="7">
    <location>
        <begin position="181"/>
        <end position="239"/>
    </location>
</feature>
<sequence length="309" mass="35161">MFDGIVPVWKEKGMTSHDVVFKMRKIFKMKKIGHTGTLDPEVDGILVVCLGQGTKLVDILMNGKKQYQGEIAVGIATTTEDAHGEVIKVVEVQEPIPSSVIDDVMKDMEGELAQVPPYYSAVKVKGKRLYEYARAGQEVERPKRRVQIEKFRRTSDPFYDPEQKIQKWNFEVECGKGTYVRTLAVDCCVKLGYPGHMSQLTRTASAGFNNKEAFTLRELEQLAKASNLNEAVIPLEKAIEGLPRINLTKDQFQEIRHGAVVANDYFNQKISKATALFFEDKLRAIYDRHPSKDDKLKPYKMFPREKVEK</sequence>
<dbReference type="InterPro" id="IPR002501">
    <property type="entry name" value="PsdUridine_synth_N"/>
</dbReference>
<evidence type="ECO:0000313" key="8">
    <source>
        <dbReference type="EMBL" id="MBG9985302.1"/>
    </source>
</evidence>
<reference evidence="8 9" key="1">
    <citation type="submission" date="2020-07" db="EMBL/GenBank/DDBJ databases">
        <title>Facklamia lactis sp. nov., isolated from raw milk.</title>
        <authorList>
            <person name="Doll E.V."/>
            <person name="Huptas C."/>
            <person name="Staib L."/>
            <person name="Wenning M."/>
            <person name="Scherer S."/>
        </authorList>
    </citation>
    <scope>NUCLEOTIDE SEQUENCE [LARGE SCALE GENOMIC DNA]</scope>
    <source>
        <strain evidence="8 9">DSM 111018</strain>
    </source>
</reference>
<proteinExistence type="inferred from homology"/>
<comment type="catalytic activity">
    <reaction evidence="1 5">
        <text>uridine(55) in tRNA = pseudouridine(55) in tRNA</text>
        <dbReference type="Rhea" id="RHEA:42532"/>
        <dbReference type="Rhea" id="RHEA-COMP:10101"/>
        <dbReference type="Rhea" id="RHEA-COMP:10102"/>
        <dbReference type="ChEBI" id="CHEBI:65314"/>
        <dbReference type="ChEBI" id="CHEBI:65315"/>
        <dbReference type="EC" id="5.4.99.25"/>
    </reaction>
</comment>
<feature type="domain" description="Pseudouridine synthase II N-terminal" evidence="6">
    <location>
        <begin position="24"/>
        <end position="180"/>
    </location>
</feature>
<dbReference type="HAMAP" id="MF_01080">
    <property type="entry name" value="TruB_bact"/>
    <property type="match status" value="1"/>
</dbReference>
<name>A0ABS0LMT7_9LACT</name>
<evidence type="ECO:0000256" key="3">
    <source>
        <dbReference type="ARBA" id="ARBA00022694"/>
    </source>
</evidence>
<evidence type="ECO:0000256" key="5">
    <source>
        <dbReference type="HAMAP-Rule" id="MF_01080"/>
    </source>
</evidence>
<dbReference type="Pfam" id="PF16198">
    <property type="entry name" value="TruB_C_2"/>
    <property type="match status" value="1"/>
</dbReference>
<evidence type="ECO:0000313" key="9">
    <source>
        <dbReference type="Proteomes" id="UP000721415"/>
    </source>
</evidence>
<evidence type="ECO:0000259" key="7">
    <source>
        <dbReference type="Pfam" id="PF16198"/>
    </source>
</evidence>
<gene>
    <name evidence="5 8" type="primary">truB</name>
    <name evidence="8" type="ORF">HZY91_00170</name>
</gene>
<dbReference type="EC" id="5.4.99.25" evidence="5"/>
<evidence type="ECO:0000259" key="6">
    <source>
        <dbReference type="Pfam" id="PF01509"/>
    </source>
</evidence>
<dbReference type="SUPFAM" id="SSF55120">
    <property type="entry name" value="Pseudouridine synthase"/>
    <property type="match status" value="1"/>
</dbReference>
<evidence type="ECO:0000256" key="1">
    <source>
        <dbReference type="ARBA" id="ARBA00000385"/>
    </source>
</evidence>
<keyword evidence="9" id="KW-1185">Reference proteome</keyword>
<dbReference type="Proteomes" id="UP000721415">
    <property type="component" value="Unassembled WGS sequence"/>
</dbReference>
<keyword evidence="3 5" id="KW-0819">tRNA processing</keyword>
<protein>
    <recommendedName>
        <fullName evidence="5">tRNA pseudouridine synthase B</fullName>
        <ecNumber evidence="5">5.4.99.25</ecNumber>
    </recommendedName>
    <alternativeName>
        <fullName evidence="5">tRNA pseudouridine(55) synthase</fullName>
        <shortName evidence="5">Psi55 synthase</shortName>
    </alternativeName>
    <alternativeName>
        <fullName evidence="5">tRNA pseudouridylate synthase</fullName>
    </alternativeName>
    <alternativeName>
        <fullName evidence="5">tRNA-uridine isomerase</fullName>
    </alternativeName>
</protein>
<dbReference type="Pfam" id="PF01509">
    <property type="entry name" value="TruB_N"/>
    <property type="match status" value="1"/>
</dbReference>
<dbReference type="PANTHER" id="PTHR13767">
    <property type="entry name" value="TRNA-PSEUDOURIDINE SYNTHASE"/>
    <property type="match status" value="1"/>
</dbReference>
<dbReference type="Gene3D" id="3.30.2350.10">
    <property type="entry name" value="Pseudouridine synthase"/>
    <property type="match status" value="1"/>
</dbReference>
<dbReference type="PANTHER" id="PTHR13767:SF2">
    <property type="entry name" value="PSEUDOURIDYLATE SYNTHASE TRUB1"/>
    <property type="match status" value="1"/>
</dbReference>